<feature type="domain" description="PAC" evidence="3">
    <location>
        <begin position="79"/>
        <end position="131"/>
    </location>
</feature>
<dbReference type="Pfam" id="PF00990">
    <property type="entry name" value="GGDEF"/>
    <property type="match status" value="1"/>
</dbReference>
<feature type="domain" description="EAL" evidence="4">
    <location>
        <begin position="556"/>
        <end position="807"/>
    </location>
</feature>
<dbReference type="Pfam" id="PF13426">
    <property type="entry name" value="PAS_9"/>
    <property type="match status" value="2"/>
</dbReference>
<feature type="domain" description="PAC" evidence="3">
    <location>
        <begin position="207"/>
        <end position="259"/>
    </location>
</feature>
<dbReference type="SMART" id="SM00267">
    <property type="entry name" value="GGDEF"/>
    <property type="match status" value="1"/>
</dbReference>
<dbReference type="InterPro" id="IPR052155">
    <property type="entry name" value="Biofilm_reg_signaling"/>
</dbReference>
<dbReference type="FunFam" id="3.20.20.450:FF:000001">
    <property type="entry name" value="Cyclic di-GMP phosphodiesterase yahA"/>
    <property type="match status" value="1"/>
</dbReference>
<gene>
    <name evidence="6" type="ORF">BP422_06545</name>
</gene>
<dbReference type="AlphaFoldDB" id="A0A220MDW3"/>
<dbReference type="SMART" id="SM00086">
    <property type="entry name" value="PAC"/>
    <property type="match status" value="3"/>
</dbReference>
<dbReference type="InterPro" id="IPR035919">
    <property type="entry name" value="EAL_sf"/>
</dbReference>
<dbReference type="InterPro" id="IPR000160">
    <property type="entry name" value="GGDEF_dom"/>
</dbReference>
<evidence type="ECO:0000259" key="2">
    <source>
        <dbReference type="PROSITE" id="PS50112"/>
    </source>
</evidence>
<dbReference type="InterPro" id="IPR001633">
    <property type="entry name" value="EAL_dom"/>
</dbReference>
<dbReference type="KEGG" id="bfm:BP422_06545"/>
<organism evidence="6 7">
    <name type="scientific">Brevibacillus formosus</name>
    <dbReference type="NCBI Taxonomy" id="54913"/>
    <lineage>
        <taxon>Bacteria</taxon>
        <taxon>Bacillati</taxon>
        <taxon>Bacillota</taxon>
        <taxon>Bacilli</taxon>
        <taxon>Bacillales</taxon>
        <taxon>Paenibacillaceae</taxon>
        <taxon>Brevibacillus</taxon>
    </lineage>
</organism>
<evidence type="ECO:0000256" key="1">
    <source>
        <dbReference type="SAM" id="Coils"/>
    </source>
</evidence>
<dbReference type="InterPro" id="IPR012226">
    <property type="entry name" value="Diguanyl_cyclase/Pdiesterase"/>
</dbReference>
<dbReference type="SUPFAM" id="SSF55785">
    <property type="entry name" value="PYP-like sensor domain (PAS domain)"/>
    <property type="match status" value="3"/>
</dbReference>
<feature type="domain" description="PAS" evidence="2">
    <location>
        <begin position="135"/>
        <end position="192"/>
    </location>
</feature>
<dbReference type="RefSeq" id="WP_088907076.1">
    <property type="nucleotide sequence ID" value="NZ_CP018145.1"/>
</dbReference>
<dbReference type="Pfam" id="PF08448">
    <property type="entry name" value="PAS_4"/>
    <property type="match status" value="1"/>
</dbReference>
<dbReference type="Proteomes" id="UP000197781">
    <property type="component" value="Chromosome"/>
</dbReference>
<feature type="domain" description="PAC" evidence="3">
    <location>
        <begin position="322"/>
        <end position="383"/>
    </location>
</feature>
<dbReference type="PROSITE" id="PS50887">
    <property type="entry name" value="GGDEF"/>
    <property type="match status" value="1"/>
</dbReference>
<dbReference type="InterPro" id="IPR001610">
    <property type="entry name" value="PAC"/>
</dbReference>
<dbReference type="PROSITE" id="PS50883">
    <property type="entry name" value="EAL"/>
    <property type="match status" value="1"/>
</dbReference>
<protein>
    <submittedName>
        <fullName evidence="6">PAS domain S-box protein</fullName>
    </submittedName>
</protein>
<dbReference type="Gene3D" id="3.30.450.20">
    <property type="entry name" value="PAS domain"/>
    <property type="match status" value="3"/>
</dbReference>
<dbReference type="NCBIfam" id="TIGR00229">
    <property type="entry name" value="sensory_box"/>
    <property type="match status" value="3"/>
</dbReference>
<evidence type="ECO:0000259" key="3">
    <source>
        <dbReference type="PROSITE" id="PS50113"/>
    </source>
</evidence>
<dbReference type="PANTHER" id="PTHR44757">
    <property type="entry name" value="DIGUANYLATE CYCLASE DGCP"/>
    <property type="match status" value="1"/>
</dbReference>
<evidence type="ECO:0000313" key="6">
    <source>
        <dbReference type="EMBL" id="ASJ53237.1"/>
    </source>
</evidence>
<dbReference type="EMBL" id="CP018145">
    <property type="protein sequence ID" value="ASJ53237.1"/>
    <property type="molecule type" value="Genomic_DNA"/>
</dbReference>
<dbReference type="Gene3D" id="3.30.70.270">
    <property type="match status" value="1"/>
</dbReference>
<keyword evidence="1" id="KW-0175">Coiled coil</keyword>
<dbReference type="InterPro" id="IPR043128">
    <property type="entry name" value="Rev_trsase/Diguanyl_cyclase"/>
</dbReference>
<dbReference type="Pfam" id="PF00563">
    <property type="entry name" value="EAL"/>
    <property type="match status" value="1"/>
</dbReference>
<proteinExistence type="predicted"/>
<evidence type="ECO:0000259" key="4">
    <source>
        <dbReference type="PROSITE" id="PS50883"/>
    </source>
</evidence>
<dbReference type="PROSITE" id="PS50112">
    <property type="entry name" value="PAS"/>
    <property type="match status" value="2"/>
</dbReference>
<dbReference type="SUPFAM" id="SSF141868">
    <property type="entry name" value="EAL domain-like"/>
    <property type="match status" value="1"/>
</dbReference>
<dbReference type="InterPro" id="IPR035965">
    <property type="entry name" value="PAS-like_dom_sf"/>
</dbReference>
<dbReference type="PROSITE" id="PS50113">
    <property type="entry name" value="PAC"/>
    <property type="match status" value="3"/>
</dbReference>
<dbReference type="SMART" id="SM00052">
    <property type="entry name" value="EAL"/>
    <property type="match status" value="1"/>
</dbReference>
<dbReference type="NCBIfam" id="TIGR00254">
    <property type="entry name" value="GGDEF"/>
    <property type="match status" value="1"/>
</dbReference>
<dbReference type="CDD" id="cd00130">
    <property type="entry name" value="PAS"/>
    <property type="match status" value="3"/>
</dbReference>
<accession>A0A220MDW3</accession>
<dbReference type="PIRSF" id="PIRSF005925">
    <property type="entry name" value="Dos"/>
    <property type="match status" value="1"/>
</dbReference>
<dbReference type="InterPro" id="IPR013656">
    <property type="entry name" value="PAS_4"/>
</dbReference>
<feature type="coiled-coil region" evidence="1">
    <location>
        <begin position="542"/>
        <end position="569"/>
    </location>
</feature>
<dbReference type="Gene3D" id="3.20.20.450">
    <property type="entry name" value="EAL domain"/>
    <property type="match status" value="1"/>
</dbReference>
<dbReference type="PANTHER" id="PTHR44757:SF2">
    <property type="entry name" value="BIOFILM ARCHITECTURE MAINTENANCE PROTEIN MBAA"/>
    <property type="match status" value="1"/>
</dbReference>
<sequence length="816" mass="93803">MFNQIRDVKYALSALEESSVISITDEKGIITYVNHNFCQISKFSREELIGKNHNIVDSGFHPRNYFKSLWDTISRGKVWKGEMKNRAKDGTEYWLNMTLVPFMNDSGFLYQYVAIGTDITKRKQMEESLSKTMKDLHDIKNALDESSIVAITDDKGVITYVNDKFCEISRYEVDELVGNTHRVINSRYHSKSFFKLMWETIKQGRVWKGEVKNRAKNGNEYWMNTTIVPFLDDRGVPYQYVSIRTDITDRIEAEAALAEALQNDFRRTIQNLQNCVFKIVTDPKGNITYTLCEGKIAEELGLTSEKMLRKTSYEIFPYEVAEQMESYFRRAFAGEPVTFELKLSGNDYYITLSPIEENGEIVEMVGSMIDITERKKAEETIRYMAHYDSLTNLPNRTLFHEKLAEAMRKAEQKDEKIGVMFIDLDRFKNINDTLGHSIGDVLLQAVANRLIGCLRKEDSVSRLGGDEFAIFLTGVTHREVGEIAQRIITSMSESITLDHIEIFITPSIGISMYPDDGDDIEALLKHADAAMYLAKEKGKNNYQFFSEELHQVLAKKLQLERELRRALDEKQFTLHYQPKIHLQTGQIIGMEALIRWEHPDLGLIPPIQFIPIAEETGLIVPLGEWVMRTACQQTKVWQEAGFIQLAVAVNISLRQFMQNNLIEMITSILEETGLAPQYLELEITESMALNVDYTIRILNRLKGLGISISIDDFGTGYSSLSYLSQFPIDRLKIDQSFLRNLNPQNQAIIKTIIHMAHNMKIAVIAEGVETQEHVDFLKEQMCNEVQGYFYSKPLPTKEIDSYLQVNCYGESGRWFK</sequence>
<evidence type="ECO:0000313" key="7">
    <source>
        <dbReference type="Proteomes" id="UP000197781"/>
    </source>
</evidence>
<dbReference type="SUPFAM" id="SSF55073">
    <property type="entry name" value="Nucleotide cyclase"/>
    <property type="match status" value="1"/>
</dbReference>
<dbReference type="FunFam" id="3.30.70.270:FF:000001">
    <property type="entry name" value="Diguanylate cyclase domain protein"/>
    <property type="match status" value="1"/>
</dbReference>
<feature type="domain" description="PAS" evidence="2">
    <location>
        <begin position="21"/>
        <end position="64"/>
    </location>
</feature>
<feature type="domain" description="GGDEF" evidence="5">
    <location>
        <begin position="415"/>
        <end position="547"/>
    </location>
</feature>
<name>A0A220MDW3_9BACL</name>
<dbReference type="InterPro" id="IPR000014">
    <property type="entry name" value="PAS"/>
</dbReference>
<dbReference type="SMART" id="SM00091">
    <property type="entry name" value="PAS"/>
    <property type="match status" value="3"/>
</dbReference>
<reference evidence="6 7" key="1">
    <citation type="submission" date="2016-11" db="EMBL/GenBank/DDBJ databases">
        <authorList>
            <person name="Jaros S."/>
            <person name="Januszkiewicz K."/>
            <person name="Wedrychowicz H."/>
        </authorList>
    </citation>
    <scope>NUCLEOTIDE SEQUENCE [LARGE SCALE GENOMIC DNA]</scope>
    <source>
        <strain evidence="6 7">NF2</strain>
    </source>
</reference>
<dbReference type="InterPro" id="IPR029787">
    <property type="entry name" value="Nucleotide_cyclase"/>
</dbReference>
<dbReference type="CDD" id="cd01948">
    <property type="entry name" value="EAL"/>
    <property type="match status" value="1"/>
</dbReference>
<dbReference type="CDD" id="cd01949">
    <property type="entry name" value="GGDEF"/>
    <property type="match status" value="1"/>
</dbReference>
<evidence type="ECO:0000259" key="5">
    <source>
        <dbReference type="PROSITE" id="PS50887"/>
    </source>
</evidence>
<dbReference type="InterPro" id="IPR000700">
    <property type="entry name" value="PAS-assoc_C"/>
</dbReference>